<evidence type="ECO:0000256" key="2">
    <source>
        <dbReference type="ARBA" id="ARBA00009431"/>
    </source>
</evidence>
<keyword evidence="4 9" id="KW-0121">Carboxypeptidase</keyword>
<keyword evidence="5 9" id="KW-0732">Signal</keyword>
<name>A0A835ID14_9MAGN</name>
<dbReference type="PROSITE" id="PS00560">
    <property type="entry name" value="CARBOXYPEPT_SER_HIS"/>
    <property type="match status" value="1"/>
</dbReference>
<dbReference type="SUPFAM" id="SSF53474">
    <property type="entry name" value="alpha/beta-Hydrolases"/>
    <property type="match status" value="1"/>
</dbReference>
<dbReference type="PROSITE" id="PS00131">
    <property type="entry name" value="CARBOXYPEPT_SER_SER"/>
    <property type="match status" value="1"/>
</dbReference>
<dbReference type="InterPro" id="IPR029058">
    <property type="entry name" value="AB_hydrolase_fold"/>
</dbReference>
<dbReference type="OrthoDB" id="443318at2759"/>
<sequence>MARQTTFLLATLVLSCSIALVQSNGEEGKTEGKWDNHTEQYKNKPYYVRIEPQDGLKEADRIEKLPGQPKVKFNQYSGYVTVDGEVGRALFYYFVESPDKPSTKPLVLWLNGGPGCSSLGTGAMTELGPFRVEKDGTTLKINQYAWNKKANILFLESPAGVGFSYSNSTLDYELSRDERTAQDSYTFLLNWLERFPEYKNRDFFMIGESYAGHFIPQLAQLILQKNKETNQTRVINLRGITIGNALVDEYFNEKGKQDFLYTHAIISKQLHESILNSSCDVKLLADEQLTAICQTNVKEFKSLTKDVNLYNIYAPSGPLHGVHFSRNTLLPTIKELMTSGIRVWIYSGDLDAVVPFTGTEYAIDALGASLKNDRYAWYNGPDEVGGYVVEYHNLTYVIVRGAGHMVPIDQPVRALTMFTSFLEGKLLPRANLTNTTH</sequence>
<dbReference type="InterPro" id="IPR001563">
    <property type="entry name" value="Peptidase_S10"/>
</dbReference>
<gene>
    <name evidence="10" type="ORF">IFM89_021339</name>
</gene>
<keyword evidence="7" id="KW-1015">Disulfide bond</keyword>
<dbReference type="Proteomes" id="UP000631114">
    <property type="component" value="Unassembled WGS sequence"/>
</dbReference>
<accession>A0A835ID14</accession>
<evidence type="ECO:0000313" key="10">
    <source>
        <dbReference type="EMBL" id="KAF9614909.1"/>
    </source>
</evidence>
<evidence type="ECO:0000256" key="8">
    <source>
        <dbReference type="ARBA" id="ARBA00023180"/>
    </source>
</evidence>
<evidence type="ECO:0000256" key="3">
    <source>
        <dbReference type="ARBA" id="ARBA00022525"/>
    </source>
</evidence>
<keyword evidence="3" id="KW-0964">Secreted</keyword>
<dbReference type="EC" id="3.4.16.-" evidence="9"/>
<keyword evidence="9" id="KW-0645">Protease</keyword>
<dbReference type="Gene3D" id="3.40.50.1820">
    <property type="entry name" value="alpha/beta hydrolase"/>
    <property type="match status" value="1"/>
</dbReference>
<dbReference type="PRINTS" id="PR00724">
    <property type="entry name" value="CRBOXYPTASEC"/>
</dbReference>
<evidence type="ECO:0000256" key="5">
    <source>
        <dbReference type="ARBA" id="ARBA00022729"/>
    </source>
</evidence>
<dbReference type="Pfam" id="PF00450">
    <property type="entry name" value="Peptidase_S10"/>
    <property type="match status" value="2"/>
</dbReference>
<dbReference type="GO" id="GO:0005773">
    <property type="term" value="C:vacuole"/>
    <property type="evidence" value="ECO:0007669"/>
    <property type="project" value="TreeGrafter"/>
</dbReference>
<protein>
    <recommendedName>
        <fullName evidence="9">Carboxypeptidase</fullName>
        <ecNumber evidence="9">3.4.16.-</ecNumber>
    </recommendedName>
</protein>
<feature type="signal peptide" evidence="9">
    <location>
        <begin position="1"/>
        <end position="23"/>
    </location>
</feature>
<evidence type="ECO:0000256" key="6">
    <source>
        <dbReference type="ARBA" id="ARBA00022801"/>
    </source>
</evidence>
<dbReference type="PROSITE" id="PS51257">
    <property type="entry name" value="PROKAR_LIPOPROTEIN"/>
    <property type="match status" value="1"/>
</dbReference>
<evidence type="ECO:0000256" key="4">
    <source>
        <dbReference type="ARBA" id="ARBA00022645"/>
    </source>
</evidence>
<dbReference type="FunFam" id="3.40.50.1820:FF:000030">
    <property type="entry name" value="Carboxypeptidase"/>
    <property type="match status" value="1"/>
</dbReference>
<dbReference type="GO" id="GO:0006508">
    <property type="term" value="P:proteolysis"/>
    <property type="evidence" value="ECO:0007669"/>
    <property type="project" value="UniProtKB-KW"/>
</dbReference>
<dbReference type="Gene3D" id="3.40.50.11320">
    <property type="match status" value="1"/>
</dbReference>
<organism evidence="10 11">
    <name type="scientific">Coptis chinensis</name>
    <dbReference type="NCBI Taxonomy" id="261450"/>
    <lineage>
        <taxon>Eukaryota</taxon>
        <taxon>Viridiplantae</taxon>
        <taxon>Streptophyta</taxon>
        <taxon>Embryophyta</taxon>
        <taxon>Tracheophyta</taxon>
        <taxon>Spermatophyta</taxon>
        <taxon>Magnoliopsida</taxon>
        <taxon>Ranunculales</taxon>
        <taxon>Ranunculaceae</taxon>
        <taxon>Coptidoideae</taxon>
        <taxon>Coptis</taxon>
    </lineage>
</organism>
<evidence type="ECO:0000313" key="11">
    <source>
        <dbReference type="Proteomes" id="UP000631114"/>
    </source>
</evidence>
<dbReference type="GO" id="GO:0005576">
    <property type="term" value="C:extracellular region"/>
    <property type="evidence" value="ECO:0007669"/>
    <property type="project" value="UniProtKB-SubCell"/>
</dbReference>
<proteinExistence type="inferred from homology"/>
<dbReference type="GO" id="GO:0004185">
    <property type="term" value="F:serine-type carboxypeptidase activity"/>
    <property type="evidence" value="ECO:0007669"/>
    <property type="project" value="UniProtKB-UniRule"/>
</dbReference>
<evidence type="ECO:0000256" key="7">
    <source>
        <dbReference type="ARBA" id="ARBA00023157"/>
    </source>
</evidence>
<dbReference type="PANTHER" id="PTHR11802:SF322">
    <property type="entry name" value="CARBOXYPEPTIDASE"/>
    <property type="match status" value="1"/>
</dbReference>
<comment type="similarity">
    <text evidence="2 9">Belongs to the peptidase S10 family.</text>
</comment>
<evidence type="ECO:0000256" key="9">
    <source>
        <dbReference type="RuleBase" id="RU361156"/>
    </source>
</evidence>
<feature type="chain" id="PRO_5033114124" description="Carboxypeptidase" evidence="9">
    <location>
        <begin position="24"/>
        <end position="437"/>
    </location>
</feature>
<reference evidence="10 11" key="1">
    <citation type="submission" date="2020-10" db="EMBL/GenBank/DDBJ databases">
        <title>The Coptis chinensis genome and diversification of protoberbering-type alkaloids.</title>
        <authorList>
            <person name="Wang B."/>
            <person name="Shu S."/>
            <person name="Song C."/>
            <person name="Liu Y."/>
        </authorList>
    </citation>
    <scope>NUCLEOTIDE SEQUENCE [LARGE SCALE GENOMIC DNA]</scope>
    <source>
        <strain evidence="10">HL-2020</strain>
        <tissue evidence="10">Leaf</tissue>
    </source>
</reference>
<keyword evidence="8" id="KW-0325">Glycoprotein</keyword>
<dbReference type="PANTHER" id="PTHR11802">
    <property type="entry name" value="SERINE PROTEASE FAMILY S10 SERINE CARBOXYPEPTIDASE"/>
    <property type="match status" value="1"/>
</dbReference>
<dbReference type="InterPro" id="IPR033124">
    <property type="entry name" value="Ser_caboxypep_his_AS"/>
</dbReference>
<dbReference type="EMBL" id="JADFTS010000003">
    <property type="protein sequence ID" value="KAF9614909.1"/>
    <property type="molecule type" value="Genomic_DNA"/>
</dbReference>
<comment type="subcellular location">
    <subcellularLocation>
        <location evidence="1">Secreted</location>
    </subcellularLocation>
</comment>
<dbReference type="FunFam" id="3.40.50.11320:FF:000002">
    <property type="entry name" value="Carboxypeptidase"/>
    <property type="match status" value="1"/>
</dbReference>
<keyword evidence="11" id="KW-1185">Reference proteome</keyword>
<keyword evidence="6 9" id="KW-0378">Hydrolase</keyword>
<dbReference type="InterPro" id="IPR018202">
    <property type="entry name" value="Ser_caboxypep_ser_AS"/>
</dbReference>
<dbReference type="AlphaFoldDB" id="A0A835ID14"/>
<evidence type="ECO:0000256" key="1">
    <source>
        <dbReference type="ARBA" id="ARBA00004613"/>
    </source>
</evidence>
<comment type="caution">
    <text evidence="10">The sequence shown here is derived from an EMBL/GenBank/DDBJ whole genome shotgun (WGS) entry which is preliminary data.</text>
</comment>